<dbReference type="Gene3D" id="3.40.1000.30">
    <property type="match status" value="1"/>
</dbReference>
<name>A0A6A3A665_HIBSY</name>
<dbReference type="InterPro" id="IPR021625">
    <property type="entry name" value="PI31_Prot_N"/>
</dbReference>
<comment type="similarity">
    <text evidence="1">Belongs to the proteasome inhibitor PI31 family.</text>
</comment>
<comment type="caution">
    <text evidence="5">The sequence shown here is derived from an EMBL/GenBank/DDBJ whole genome shotgun (WGS) entry which is preliminary data.</text>
</comment>
<feature type="domain" description="PI31 proteasome regulator N-terminal" evidence="4">
    <location>
        <begin position="6"/>
        <end position="139"/>
    </location>
</feature>
<accession>A0A6A3A665</accession>
<gene>
    <name evidence="5" type="ORF">F3Y22_tig00110580pilonHSYRG00165</name>
</gene>
<dbReference type="EMBL" id="VEPZ02001040">
    <property type="protein sequence ID" value="KAE8699356.1"/>
    <property type="molecule type" value="Genomic_DNA"/>
</dbReference>
<sequence>MDVIPKNDHDKVAFAVHATFLSVGFVLTATGSVALGDNVFSSTSTDEVGTDNWNEFEDHYAFFYTNPEKGSKKVLVKCLVMNRKLLVETLAENSSQPLHLEIDIDDYVGENTSGNYSALYNNLEKLVNGLEKEVISKLNCSAVDPPRMRKQVPILGTALAGIALPSTLSA</sequence>
<dbReference type="PANTHER" id="PTHR13266">
    <property type="entry name" value="PROTEASOME INHIBITOR"/>
    <property type="match status" value="1"/>
</dbReference>
<reference evidence="5" key="1">
    <citation type="submission" date="2019-09" db="EMBL/GenBank/DDBJ databases">
        <title>Draft genome information of white flower Hibiscus syriacus.</title>
        <authorList>
            <person name="Kim Y.-M."/>
        </authorList>
    </citation>
    <scope>NUCLEOTIDE SEQUENCE [LARGE SCALE GENOMIC DNA]</scope>
    <source>
        <strain evidence="5">YM2019G1</strain>
    </source>
</reference>
<evidence type="ECO:0000256" key="2">
    <source>
        <dbReference type="ARBA" id="ARBA00022942"/>
    </source>
</evidence>
<organism evidence="5 6">
    <name type="scientific">Hibiscus syriacus</name>
    <name type="common">Rose of Sharon</name>
    <dbReference type="NCBI Taxonomy" id="106335"/>
    <lineage>
        <taxon>Eukaryota</taxon>
        <taxon>Viridiplantae</taxon>
        <taxon>Streptophyta</taxon>
        <taxon>Embryophyta</taxon>
        <taxon>Tracheophyta</taxon>
        <taxon>Spermatophyta</taxon>
        <taxon>Magnoliopsida</taxon>
        <taxon>eudicotyledons</taxon>
        <taxon>Gunneridae</taxon>
        <taxon>Pentapetalae</taxon>
        <taxon>rosids</taxon>
        <taxon>malvids</taxon>
        <taxon>Malvales</taxon>
        <taxon>Malvaceae</taxon>
        <taxon>Malvoideae</taxon>
        <taxon>Hibiscus</taxon>
    </lineage>
</organism>
<dbReference type="GO" id="GO:0000502">
    <property type="term" value="C:proteasome complex"/>
    <property type="evidence" value="ECO:0007669"/>
    <property type="project" value="UniProtKB-KW"/>
</dbReference>
<evidence type="ECO:0000256" key="3">
    <source>
        <dbReference type="SAM" id="Phobius"/>
    </source>
</evidence>
<keyword evidence="3" id="KW-0812">Transmembrane</keyword>
<dbReference type="Pfam" id="PF11566">
    <property type="entry name" value="PI31_Prot_N"/>
    <property type="match status" value="1"/>
</dbReference>
<dbReference type="Proteomes" id="UP000436088">
    <property type="component" value="Unassembled WGS sequence"/>
</dbReference>
<dbReference type="GO" id="GO:0043161">
    <property type="term" value="P:proteasome-mediated ubiquitin-dependent protein catabolic process"/>
    <property type="evidence" value="ECO:0007669"/>
    <property type="project" value="InterPro"/>
</dbReference>
<dbReference type="AlphaFoldDB" id="A0A6A3A665"/>
<keyword evidence="2" id="KW-0647">Proteasome</keyword>
<protein>
    <submittedName>
        <fullName evidence="5">Proteasome inhibitor</fullName>
    </submittedName>
</protein>
<dbReference type="GO" id="GO:0070628">
    <property type="term" value="F:proteasome binding"/>
    <property type="evidence" value="ECO:0007669"/>
    <property type="project" value="InterPro"/>
</dbReference>
<evidence type="ECO:0000313" key="6">
    <source>
        <dbReference type="Proteomes" id="UP000436088"/>
    </source>
</evidence>
<dbReference type="GO" id="GO:0004866">
    <property type="term" value="F:endopeptidase inhibitor activity"/>
    <property type="evidence" value="ECO:0007669"/>
    <property type="project" value="InterPro"/>
</dbReference>
<dbReference type="PANTHER" id="PTHR13266:SF1">
    <property type="entry name" value="PROTEASOME INHIBITOR PI31 SUBUNIT"/>
    <property type="match status" value="1"/>
</dbReference>
<proteinExistence type="inferred from homology"/>
<evidence type="ECO:0000313" key="5">
    <source>
        <dbReference type="EMBL" id="KAE8699356.1"/>
    </source>
</evidence>
<keyword evidence="6" id="KW-1185">Reference proteome</keyword>
<dbReference type="InterPro" id="IPR045128">
    <property type="entry name" value="PI31-like"/>
</dbReference>
<evidence type="ECO:0000259" key="4">
    <source>
        <dbReference type="Pfam" id="PF11566"/>
    </source>
</evidence>
<evidence type="ECO:0000256" key="1">
    <source>
        <dbReference type="ARBA" id="ARBA00006405"/>
    </source>
</evidence>
<keyword evidence="3" id="KW-0472">Membrane</keyword>
<feature type="transmembrane region" description="Helical" evidence="3">
    <location>
        <begin position="12"/>
        <end position="35"/>
    </location>
</feature>
<keyword evidence="3" id="KW-1133">Transmembrane helix</keyword>